<feature type="binding site" evidence="4">
    <location>
        <begin position="18"/>
        <end position="20"/>
    </location>
    <ligand>
        <name>N(1)-(5-phospho-beta-D-ribosyl)glycinamide</name>
        <dbReference type="ChEBI" id="CHEBI:143788"/>
    </ligand>
</feature>
<accession>A0ABU7YVP4</accession>
<dbReference type="InterPro" id="IPR002376">
    <property type="entry name" value="Formyl_transf_N"/>
</dbReference>
<dbReference type="EC" id="2.1.2.2" evidence="4"/>
<feature type="binding site" evidence="4">
    <location>
        <begin position="96"/>
        <end position="99"/>
    </location>
    <ligand>
        <name>(6R)-10-formyltetrahydrofolate</name>
        <dbReference type="ChEBI" id="CHEBI:195366"/>
    </ligand>
</feature>
<comment type="function">
    <text evidence="4">Catalyzes the transfer of a formyl group from 10-formyltetrahydrofolate to 5-phospho-ribosyl-glycinamide (GAR), producing 5-phospho-ribosyl-N-formylglycinamide (FGAR) and tetrahydrofolate.</text>
</comment>
<evidence type="ECO:0000259" key="5">
    <source>
        <dbReference type="Pfam" id="PF00551"/>
    </source>
</evidence>
<dbReference type="RefSeq" id="WP_332614666.1">
    <property type="nucleotide sequence ID" value="NZ_JAXGFP010000002.1"/>
</dbReference>
<dbReference type="GO" id="GO:0004644">
    <property type="term" value="F:phosphoribosylglycinamide formyltransferase activity"/>
    <property type="evidence" value="ECO:0007669"/>
    <property type="project" value="UniProtKB-EC"/>
</dbReference>
<name>A0ABU7YVP4_9GAMM</name>
<keyword evidence="3 4" id="KW-0658">Purine biosynthesis</keyword>
<dbReference type="NCBIfam" id="TIGR00639">
    <property type="entry name" value="PurN"/>
    <property type="match status" value="1"/>
</dbReference>
<dbReference type="PANTHER" id="PTHR43369:SF2">
    <property type="entry name" value="PHOSPHORIBOSYLGLYCINAMIDE FORMYLTRANSFERASE"/>
    <property type="match status" value="1"/>
</dbReference>
<dbReference type="Pfam" id="PF00551">
    <property type="entry name" value="Formyl_trans_N"/>
    <property type="match status" value="1"/>
</dbReference>
<dbReference type="EMBL" id="JAXGFP010000002">
    <property type="protein sequence ID" value="MEG3183009.1"/>
    <property type="molecule type" value="Genomic_DNA"/>
</dbReference>
<comment type="caution">
    <text evidence="6">The sequence shown here is derived from an EMBL/GenBank/DDBJ whole genome shotgun (WGS) entry which is preliminary data.</text>
</comment>
<feature type="binding site" evidence="4">
    <location>
        <position position="71"/>
    </location>
    <ligand>
        <name>(6R)-10-formyltetrahydrofolate</name>
        <dbReference type="ChEBI" id="CHEBI:195366"/>
    </ligand>
</feature>
<evidence type="ECO:0000313" key="7">
    <source>
        <dbReference type="Proteomes" id="UP001355056"/>
    </source>
</evidence>
<evidence type="ECO:0000256" key="4">
    <source>
        <dbReference type="HAMAP-Rule" id="MF_01930"/>
    </source>
</evidence>
<keyword evidence="7" id="KW-1185">Reference proteome</keyword>
<protein>
    <recommendedName>
        <fullName evidence="4">Phosphoribosylglycinamide formyltransferase</fullName>
        <ecNumber evidence="4">2.1.2.2</ecNumber>
    </recommendedName>
    <alternativeName>
        <fullName evidence="4">5'-phosphoribosylglycinamide transformylase</fullName>
    </alternativeName>
    <alternativeName>
        <fullName evidence="4">GAR transformylase</fullName>
        <shortName evidence="4">GART</shortName>
    </alternativeName>
</protein>
<dbReference type="HAMAP" id="MF_01930">
    <property type="entry name" value="PurN"/>
    <property type="match status" value="1"/>
</dbReference>
<dbReference type="CDD" id="cd08645">
    <property type="entry name" value="FMT_core_GART"/>
    <property type="match status" value="1"/>
</dbReference>
<dbReference type="Proteomes" id="UP001355056">
    <property type="component" value="Unassembled WGS sequence"/>
</dbReference>
<sequence length="244" mass="25593">MRVAPAPLRLAVLASGRGSNLQAIADAIAAGDLAAELVGVFSDKPGAFALERARRLGVHALAVRPRDFASRPAHDEHLFSQIDAVCPDVIVCAGYMRLLSEPVVTARQGRIINIHPSLLPAFKGLHTHQQALDAGAGVHGASVHYVTPELDGGPVVTQVRVPVEPGDDAERLAQRVLAQEHPLLLATLRLLATGRVQLAGSAHGSRVELDGQPLSAPLQLGPDNVLAEFSASPAPAIHPPPTNR</sequence>
<evidence type="ECO:0000256" key="1">
    <source>
        <dbReference type="ARBA" id="ARBA00005054"/>
    </source>
</evidence>
<gene>
    <name evidence="4 6" type="primary">purN</name>
    <name evidence="6" type="ORF">SNE34_03160</name>
</gene>
<dbReference type="SUPFAM" id="SSF53328">
    <property type="entry name" value="Formyltransferase"/>
    <property type="match status" value="1"/>
</dbReference>
<organism evidence="6 7">
    <name type="scientific">Novilysobacter erysipheiresistens</name>
    <dbReference type="NCBI Taxonomy" id="1749332"/>
    <lineage>
        <taxon>Bacteria</taxon>
        <taxon>Pseudomonadati</taxon>
        <taxon>Pseudomonadota</taxon>
        <taxon>Gammaproteobacteria</taxon>
        <taxon>Lysobacterales</taxon>
        <taxon>Lysobacteraceae</taxon>
        <taxon>Novilysobacter</taxon>
    </lineage>
</organism>
<keyword evidence="2 4" id="KW-0808">Transferase</keyword>
<feature type="binding site" evidence="4">
    <location>
        <position position="113"/>
    </location>
    <ligand>
        <name>(6R)-10-formyltetrahydrofolate</name>
        <dbReference type="ChEBI" id="CHEBI:195366"/>
    </ligand>
</feature>
<dbReference type="InterPro" id="IPR004607">
    <property type="entry name" value="GART"/>
</dbReference>
<evidence type="ECO:0000256" key="2">
    <source>
        <dbReference type="ARBA" id="ARBA00022679"/>
    </source>
</evidence>
<comment type="pathway">
    <text evidence="1 4">Purine metabolism; IMP biosynthesis via de novo pathway; N(2)-formyl-N(1)-(5-phospho-D-ribosyl)glycinamide from N(1)-(5-phospho-D-ribosyl)glycinamide (10-formyl THF route): step 1/1.</text>
</comment>
<evidence type="ECO:0000313" key="6">
    <source>
        <dbReference type="EMBL" id="MEG3183009.1"/>
    </source>
</evidence>
<comment type="catalytic activity">
    <reaction evidence="4">
        <text>N(1)-(5-phospho-beta-D-ribosyl)glycinamide + (6R)-10-formyltetrahydrofolate = N(2)-formyl-N(1)-(5-phospho-beta-D-ribosyl)glycinamide + (6S)-5,6,7,8-tetrahydrofolate + H(+)</text>
        <dbReference type="Rhea" id="RHEA:15053"/>
        <dbReference type="ChEBI" id="CHEBI:15378"/>
        <dbReference type="ChEBI" id="CHEBI:57453"/>
        <dbReference type="ChEBI" id="CHEBI:143788"/>
        <dbReference type="ChEBI" id="CHEBI:147286"/>
        <dbReference type="ChEBI" id="CHEBI:195366"/>
        <dbReference type="EC" id="2.1.2.2"/>
    </reaction>
</comment>
<feature type="site" description="Raises pKa of active site His" evidence="4">
    <location>
        <position position="151"/>
    </location>
</feature>
<proteinExistence type="inferred from homology"/>
<comment type="similarity">
    <text evidence="4">Belongs to the GART family.</text>
</comment>
<dbReference type="Gene3D" id="3.40.50.170">
    <property type="entry name" value="Formyl transferase, N-terminal domain"/>
    <property type="match status" value="1"/>
</dbReference>
<feature type="domain" description="Formyl transferase N-terminal" evidence="5">
    <location>
        <begin position="9"/>
        <end position="187"/>
    </location>
</feature>
<dbReference type="PANTHER" id="PTHR43369">
    <property type="entry name" value="PHOSPHORIBOSYLGLYCINAMIDE FORMYLTRANSFERASE"/>
    <property type="match status" value="1"/>
</dbReference>
<dbReference type="InterPro" id="IPR036477">
    <property type="entry name" value="Formyl_transf_N_sf"/>
</dbReference>
<feature type="active site" description="Proton donor" evidence="4">
    <location>
        <position position="115"/>
    </location>
</feature>
<reference evidence="6 7" key="1">
    <citation type="journal article" date="2016" name="Int. J. Syst. Evol. Microbiol.">
        <title>Lysobacter erysipheiresistens sp. nov., an antagonist of powdery mildew, isolated from tobacco-cultivated soil.</title>
        <authorList>
            <person name="Xie B."/>
            <person name="Li T."/>
            <person name="Lin X."/>
            <person name="Wang C.J."/>
            <person name="Chen Y.J."/>
            <person name="Liu W.J."/>
            <person name="Zhao Z.W."/>
        </authorList>
    </citation>
    <scope>NUCLEOTIDE SEQUENCE [LARGE SCALE GENOMIC DNA]</scope>
    <source>
        <strain evidence="6 7">RS-LYSO-3</strain>
    </source>
</reference>
<evidence type="ECO:0000256" key="3">
    <source>
        <dbReference type="ARBA" id="ARBA00022755"/>
    </source>
</evidence>